<protein>
    <submittedName>
        <fullName evidence="2">Uncharacterized protein</fullName>
    </submittedName>
</protein>
<dbReference type="Proteomes" id="UP000053257">
    <property type="component" value="Unassembled WGS sequence"/>
</dbReference>
<reference evidence="2 3" key="1">
    <citation type="journal article" date="2014" name="PLoS Genet.">
        <title>Analysis of the Phlebiopsis gigantea genome, transcriptome and secretome provides insight into its pioneer colonization strategies of wood.</title>
        <authorList>
            <person name="Hori C."/>
            <person name="Ishida T."/>
            <person name="Igarashi K."/>
            <person name="Samejima M."/>
            <person name="Suzuki H."/>
            <person name="Master E."/>
            <person name="Ferreira P."/>
            <person name="Ruiz-Duenas F.J."/>
            <person name="Held B."/>
            <person name="Canessa P."/>
            <person name="Larrondo L.F."/>
            <person name="Schmoll M."/>
            <person name="Druzhinina I.S."/>
            <person name="Kubicek C.P."/>
            <person name="Gaskell J.A."/>
            <person name="Kersten P."/>
            <person name="St John F."/>
            <person name="Glasner J."/>
            <person name="Sabat G."/>
            <person name="Splinter BonDurant S."/>
            <person name="Syed K."/>
            <person name="Yadav J."/>
            <person name="Mgbeahuruike A.C."/>
            <person name="Kovalchuk A."/>
            <person name="Asiegbu F.O."/>
            <person name="Lackner G."/>
            <person name="Hoffmeister D."/>
            <person name="Rencoret J."/>
            <person name="Gutierrez A."/>
            <person name="Sun H."/>
            <person name="Lindquist E."/>
            <person name="Barry K."/>
            <person name="Riley R."/>
            <person name="Grigoriev I.V."/>
            <person name="Henrissat B."/>
            <person name="Kues U."/>
            <person name="Berka R.M."/>
            <person name="Martinez A.T."/>
            <person name="Covert S.F."/>
            <person name="Blanchette R.A."/>
            <person name="Cullen D."/>
        </authorList>
    </citation>
    <scope>NUCLEOTIDE SEQUENCE [LARGE SCALE GENOMIC DNA]</scope>
    <source>
        <strain evidence="2 3">11061_1 CR5-6</strain>
    </source>
</reference>
<evidence type="ECO:0000313" key="3">
    <source>
        <dbReference type="Proteomes" id="UP000053257"/>
    </source>
</evidence>
<dbReference type="EMBL" id="KN840507">
    <property type="protein sequence ID" value="KIP06936.1"/>
    <property type="molecule type" value="Genomic_DNA"/>
</dbReference>
<proteinExistence type="predicted"/>
<gene>
    <name evidence="2" type="ORF">PHLGIDRAFT_441913</name>
</gene>
<evidence type="ECO:0000313" key="2">
    <source>
        <dbReference type="EMBL" id="KIP06936.1"/>
    </source>
</evidence>
<evidence type="ECO:0000256" key="1">
    <source>
        <dbReference type="SAM" id="MobiDB-lite"/>
    </source>
</evidence>
<name>A0A0C3RY42_PHLG1</name>
<feature type="region of interest" description="Disordered" evidence="1">
    <location>
        <begin position="175"/>
        <end position="195"/>
    </location>
</feature>
<organism evidence="2 3">
    <name type="scientific">Phlebiopsis gigantea (strain 11061_1 CR5-6)</name>
    <name type="common">White-rot fungus</name>
    <name type="synonym">Peniophora gigantea</name>
    <dbReference type="NCBI Taxonomy" id="745531"/>
    <lineage>
        <taxon>Eukaryota</taxon>
        <taxon>Fungi</taxon>
        <taxon>Dikarya</taxon>
        <taxon>Basidiomycota</taxon>
        <taxon>Agaricomycotina</taxon>
        <taxon>Agaricomycetes</taxon>
        <taxon>Polyporales</taxon>
        <taxon>Phanerochaetaceae</taxon>
        <taxon>Phlebiopsis</taxon>
    </lineage>
</organism>
<keyword evidence="3" id="KW-1185">Reference proteome</keyword>
<accession>A0A0C3RY42</accession>
<sequence length="195" mass="21760">MPCLLSDATCRRPCLSWAETEKLWVAGVWARPVTRSRGVALASPSVVLPTRSKARGCTQYAFLSTRGRTSHRPWVASMKVAESRRMSVPPHACADSRSRQLLPDIDWRARQCMLIVTESKPVSVSTASASLATHWIHGALSTRRPRVCGYLPFCWPFLHIEKMCRISKQEGRGPASTTCPVVHRPTASARHRTRT</sequence>
<dbReference type="HOGENOM" id="CLU_1396818_0_0_1"/>
<dbReference type="AlphaFoldDB" id="A0A0C3RY42"/>